<feature type="compositionally biased region" description="Basic and acidic residues" evidence="1">
    <location>
        <begin position="497"/>
        <end position="513"/>
    </location>
</feature>
<feature type="compositionally biased region" description="Acidic residues" evidence="1">
    <location>
        <begin position="514"/>
        <end position="526"/>
    </location>
</feature>
<name>A0A7S1JRW6_9ALVE</name>
<evidence type="ECO:0000256" key="1">
    <source>
        <dbReference type="SAM" id="MobiDB-lite"/>
    </source>
</evidence>
<dbReference type="AlphaFoldDB" id="A0A7S1JRW6"/>
<dbReference type="EMBL" id="HBGB01013233">
    <property type="protein sequence ID" value="CAD9052560.1"/>
    <property type="molecule type" value="Transcribed_RNA"/>
</dbReference>
<feature type="compositionally biased region" description="Pro residues" evidence="1">
    <location>
        <begin position="230"/>
        <end position="242"/>
    </location>
</feature>
<reference evidence="2" key="1">
    <citation type="submission" date="2021-01" db="EMBL/GenBank/DDBJ databases">
        <authorList>
            <person name="Corre E."/>
            <person name="Pelletier E."/>
            <person name="Niang G."/>
            <person name="Scheremetjew M."/>
            <person name="Finn R."/>
            <person name="Kale V."/>
            <person name="Holt S."/>
            <person name="Cochrane G."/>
            <person name="Meng A."/>
            <person name="Brown T."/>
            <person name="Cohen L."/>
        </authorList>
    </citation>
    <scope>NUCLEOTIDE SEQUENCE</scope>
    <source>
        <strain evidence="2">CCMP3346</strain>
    </source>
</reference>
<feature type="compositionally biased region" description="Basic and acidic residues" evidence="1">
    <location>
        <begin position="576"/>
        <end position="595"/>
    </location>
</feature>
<organism evidence="2">
    <name type="scientific">Vitrella brassicaformis</name>
    <dbReference type="NCBI Taxonomy" id="1169539"/>
    <lineage>
        <taxon>Eukaryota</taxon>
        <taxon>Sar</taxon>
        <taxon>Alveolata</taxon>
        <taxon>Colpodellida</taxon>
        <taxon>Vitrellaceae</taxon>
        <taxon>Vitrella</taxon>
    </lineage>
</organism>
<feature type="region of interest" description="Disordered" evidence="1">
    <location>
        <begin position="340"/>
        <end position="361"/>
    </location>
</feature>
<feature type="compositionally biased region" description="Basic and acidic residues" evidence="1">
    <location>
        <begin position="305"/>
        <end position="326"/>
    </location>
</feature>
<protein>
    <submittedName>
        <fullName evidence="2">Uncharacterized protein</fullName>
    </submittedName>
</protein>
<feature type="region of interest" description="Disordered" evidence="1">
    <location>
        <begin position="224"/>
        <end position="274"/>
    </location>
</feature>
<feature type="region of interest" description="Disordered" evidence="1">
    <location>
        <begin position="304"/>
        <end position="326"/>
    </location>
</feature>
<gene>
    <name evidence="2" type="ORF">VBRA1451_LOCUS7622</name>
</gene>
<sequence length="631" mass="68231">MGTNLHDCHFMSRQTMHMALHCIYMCKRARQVSLPLSDVTVRAAPLPLPLPLPVSPPSPPVFRANVTFHGVMEGGGGNSNAKVVDALGGLFSRMADSFFRRIPVRLRRERSYEMSLKTPPVTLNGNNITTVEGSAFGPPPEPMPMSMPLTVPRPLPPVILRRHTPAIAFSGQVHFVPLRASLTPHRPPRPPALDGFPTSMSWSSYGDNRADAPHPPIVTRKVHMGGPLVHHPPAPPHPPHPVPLSADKPPTSSIGSPLASILSPSTREEDEKPPLNMTGSLPLPPKPFFPLGLPPKAATLVQTNSEKKDTDVAEHVAGQKDKHETEMGDMMDALKKAFVPSADSDDKGEGSENEGVDEQQAALLRQIREAIDVLKQQEAAVQQQQQQQQYQHKANKTANPSHPLPPTDPNEHSSLLAVDKKKTEVSAEPSGNELPPASSASGRDEASASSGEEDSTNEKDDAANMMPIELEHMHSEALADTKEQQRQQQQQQEGEETERQQGDTEAADGNKEETDTETETETEADEVVPPKTDDDVPPAPAPLENLLDEMMANAPEEPAPNSQVRGERPPASVSLAEREKDKGKMARHDGQERRAGGGGGETEVAKQAPFTGNLLADILATLMGHSSESNK</sequence>
<accession>A0A7S1JRW6</accession>
<feature type="region of interest" description="Disordered" evidence="1">
    <location>
        <begin position="376"/>
        <end position="608"/>
    </location>
</feature>
<proteinExistence type="predicted"/>
<feature type="compositionally biased region" description="Basic and acidic residues" evidence="1">
    <location>
        <begin position="469"/>
        <end position="485"/>
    </location>
</feature>
<evidence type="ECO:0000313" key="2">
    <source>
        <dbReference type="EMBL" id="CAD9052560.1"/>
    </source>
</evidence>
<feature type="compositionally biased region" description="Low complexity" evidence="1">
    <location>
        <begin position="376"/>
        <end position="391"/>
    </location>
</feature>